<dbReference type="Proteomes" id="UP000314294">
    <property type="component" value="Unassembled WGS sequence"/>
</dbReference>
<protein>
    <submittedName>
        <fullName evidence="2">Uncharacterized protein</fullName>
    </submittedName>
</protein>
<evidence type="ECO:0000256" key="1">
    <source>
        <dbReference type="SAM" id="MobiDB-lite"/>
    </source>
</evidence>
<reference evidence="2 3" key="1">
    <citation type="submission" date="2019-03" db="EMBL/GenBank/DDBJ databases">
        <title>First draft genome of Liparis tanakae, snailfish: a comprehensive survey of snailfish specific genes.</title>
        <authorList>
            <person name="Kim W."/>
            <person name="Song I."/>
            <person name="Jeong J.-H."/>
            <person name="Kim D."/>
            <person name="Kim S."/>
            <person name="Ryu S."/>
            <person name="Song J.Y."/>
            <person name="Lee S.K."/>
        </authorList>
    </citation>
    <scope>NUCLEOTIDE SEQUENCE [LARGE SCALE GENOMIC DNA]</scope>
    <source>
        <tissue evidence="2">Muscle</tissue>
    </source>
</reference>
<sequence length="64" mass="7042">MAVSEFLAHSCSTESLTLLSPPRKQHKSEDDPLGWQSDGDKLQSRFPAPGLLFFREVSGLIEGP</sequence>
<feature type="region of interest" description="Disordered" evidence="1">
    <location>
        <begin position="1"/>
        <end position="42"/>
    </location>
</feature>
<name>A0A4Z2IGM6_9TELE</name>
<dbReference type="AlphaFoldDB" id="A0A4Z2IGM6"/>
<comment type="caution">
    <text evidence="2">The sequence shown here is derived from an EMBL/GenBank/DDBJ whole genome shotgun (WGS) entry which is preliminary data.</text>
</comment>
<keyword evidence="3" id="KW-1185">Reference proteome</keyword>
<evidence type="ECO:0000313" key="2">
    <source>
        <dbReference type="EMBL" id="TNN76303.1"/>
    </source>
</evidence>
<organism evidence="2 3">
    <name type="scientific">Liparis tanakae</name>
    <name type="common">Tanaka's snailfish</name>
    <dbReference type="NCBI Taxonomy" id="230148"/>
    <lineage>
        <taxon>Eukaryota</taxon>
        <taxon>Metazoa</taxon>
        <taxon>Chordata</taxon>
        <taxon>Craniata</taxon>
        <taxon>Vertebrata</taxon>
        <taxon>Euteleostomi</taxon>
        <taxon>Actinopterygii</taxon>
        <taxon>Neopterygii</taxon>
        <taxon>Teleostei</taxon>
        <taxon>Neoteleostei</taxon>
        <taxon>Acanthomorphata</taxon>
        <taxon>Eupercaria</taxon>
        <taxon>Perciformes</taxon>
        <taxon>Cottioidei</taxon>
        <taxon>Cottales</taxon>
        <taxon>Liparidae</taxon>
        <taxon>Liparis</taxon>
    </lineage>
</organism>
<gene>
    <name evidence="2" type="ORF">EYF80_013591</name>
</gene>
<dbReference type="EMBL" id="SRLO01000095">
    <property type="protein sequence ID" value="TNN76303.1"/>
    <property type="molecule type" value="Genomic_DNA"/>
</dbReference>
<evidence type="ECO:0000313" key="3">
    <source>
        <dbReference type="Proteomes" id="UP000314294"/>
    </source>
</evidence>
<proteinExistence type="predicted"/>
<accession>A0A4Z2IGM6</accession>